<gene>
    <name evidence="8" type="ORF">PGLA1383_LOCUS45026</name>
</gene>
<evidence type="ECO:0000256" key="6">
    <source>
        <dbReference type="SAM" id="Phobius"/>
    </source>
</evidence>
<comment type="subcellular location">
    <subcellularLocation>
        <location evidence="1">Membrane</location>
        <topology evidence="1">Multi-pass membrane protein</topology>
    </subcellularLocation>
</comment>
<feature type="region of interest" description="Disordered" evidence="5">
    <location>
        <begin position="53"/>
        <end position="78"/>
    </location>
</feature>
<proteinExistence type="predicted"/>
<feature type="region of interest" description="Disordered" evidence="5">
    <location>
        <begin position="1269"/>
        <end position="1290"/>
    </location>
</feature>
<accession>A0A813GT64</accession>
<feature type="compositionally biased region" description="Basic and acidic residues" evidence="5">
    <location>
        <begin position="172"/>
        <end position="183"/>
    </location>
</feature>
<evidence type="ECO:0000256" key="2">
    <source>
        <dbReference type="ARBA" id="ARBA00022692"/>
    </source>
</evidence>
<protein>
    <recommendedName>
        <fullName evidence="7">Reverse transcriptase domain-containing protein</fullName>
    </recommendedName>
</protein>
<dbReference type="EMBL" id="CAJNNV010029381">
    <property type="protein sequence ID" value="CAE8628370.1"/>
    <property type="molecule type" value="Genomic_DNA"/>
</dbReference>
<comment type="caution">
    <text evidence="8">The sequence shown here is derived from an EMBL/GenBank/DDBJ whole genome shotgun (WGS) entry which is preliminary data.</text>
</comment>
<evidence type="ECO:0000256" key="5">
    <source>
        <dbReference type="SAM" id="MobiDB-lite"/>
    </source>
</evidence>
<dbReference type="Pfam" id="PF04178">
    <property type="entry name" value="Got1"/>
    <property type="match status" value="1"/>
</dbReference>
<dbReference type="Pfam" id="PF00078">
    <property type="entry name" value="RVT_1"/>
    <property type="match status" value="1"/>
</dbReference>
<dbReference type="PANTHER" id="PTHR48462">
    <property type="entry name" value="PROTEIN, PUTATIVE-RELATED"/>
    <property type="match status" value="1"/>
</dbReference>
<dbReference type="GO" id="GO:0005737">
    <property type="term" value="C:cytoplasm"/>
    <property type="evidence" value="ECO:0007669"/>
    <property type="project" value="UniProtKB-ARBA"/>
</dbReference>
<dbReference type="GO" id="GO:0012505">
    <property type="term" value="C:endomembrane system"/>
    <property type="evidence" value="ECO:0007669"/>
    <property type="project" value="UniProtKB-ARBA"/>
</dbReference>
<keyword evidence="3 6" id="KW-1133">Transmembrane helix</keyword>
<reference evidence="8" key="1">
    <citation type="submission" date="2021-02" db="EMBL/GenBank/DDBJ databases">
        <authorList>
            <person name="Dougan E. K."/>
            <person name="Rhodes N."/>
            <person name="Thang M."/>
            <person name="Chan C."/>
        </authorList>
    </citation>
    <scope>NUCLEOTIDE SEQUENCE</scope>
</reference>
<evidence type="ECO:0000313" key="8">
    <source>
        <dbReference type="EMBL" id="CAE8628370.1"/>
    </source>
</evidence>
<evidence type="ECO:0000256" key="3">
    <source>
        <dbReference type="ARBA" id="ARBA00022989"/>
    </source>
</evidence>
<feature type="transmembrane region" description="Helical" evidence="6">
    <location>
        <begin position="2167"/>
        <end position="2197"/>
    </location>
</feature>
<dbReference type="OrthoDB" id="7485566at2759"/>
<feature type="region of interest" description="Disordered" evidence="5">
    <location>
        <begin position="1329"/>
        <end position="1348"/>
    </location>
</feature>
<feature type="domain" description="Reverse transcriptase" evidence="7">
    <location>
        <begin position="1404"/>
        <end position="1660"/>
    </location>
</feature>
<evidence type="ECO:0000256" key="1">
    <source>
        <dbReference type="ARBA" id="ARBA00004141"/>
    </source>
</evidence>
<evidence type="ECO:0000256" key="4">
    <source>
        <dbReference type="ARBA" id="ARBA00023136"/>
    </source>
</evidence>
<dbReference type="PROSITE" id="PS50878">
    <property type="entry name" value="RT_POL"/>
    <property type="match status" value="1"/>
</dbReference>
<evidence type="ECO:0000313" key="9">
    <source>
        <dbReference type="Proteomes" id="UP000654075"/>
    </source>
</evidence>
<dbReference type="InterPro" id="IPR000477">
    <property type="entry name" value="RT_dom"/>
</dbReference>
<feature type="region of interest" description="Disordered" evidence="5">
    <location>
        <begin position="371"/>
        <end position="394"/>
    </location>
</feature>
<evidence type="ECO:0000259" key="7">
    <source>
        <dbReference type="PROSITE" id="PS50878"/>
    </source>
</evidence>
<feature type="compositionally biased region" description="Polar residues" evidence="5">
    <location>
        <begin position="1010"/>
        <end position="1021"/>
    </location>
</feature>
<feature type="region of interest" description="Disordered" evidence="5">
    <location>
        <begin position="517"/>
        <end position="536"/>
    </location>
</feature>
<organism evidence="8 9">
    <name type="scientific">Polarella glacialis</name>
    <name type="common">Dinoflagellate</name>
    <dbReference type="NCBI Taxonomy" id="89957"/>
    <lineage>
        <taxon>Eukaryota</taxon>
        <taxon>Sar</taxon>
        <taxon>Alveolata</taxon>
        <taxon>Dinophyceae</taxon>
        <taxon>Suessiales</taxon>
        <taxon>Suessiaceae</taxon>
        <taxon>Polarella</taxon>
    </lineage>
</organism>
<feature type="region of interest" description="Disordered" evidence="5">
    <location>
        <begin position="1001"/>
        <end position="1021"/>
    </location>
</feature>
<feature type="region of interest" description="Disordered" evidence="5">
    <location>
        <begin position="1239"/>
        <end position="1258"/>
    </location>
</feature>
<feature type="transmembrane region" description="Helical" evidence="6">
    <location>
        <begin position="2203"/>
        <end position="2226"/>
    </location>
</feature>
<dbReference type="PANTHER" id="PTHR48462:SF1">
    <property type="entry name" value="PROTEIN, PUTATIVE-RELATED"/>
    <property type="match status" value="1"/>
</dbReference>
<keyword evidence="4 6" id="KW-0472">Membrane</keyword>
<keyword evidence="2 6" id="KW-0812">Transmembrane</keyword>
<dbReference type="Proteomes" id="UP000654075">
    <property type="component" value="Unassembled WGS sequence"/>
</dbReference>
<dbReference type="GO" id="GO:0016192">
    <property type="term" value="P:vesicle-mediated transport"/>
    <property type="evidence" value="ECO:0007669"/>
    <property type="project" value="InterPro"/>
</dbReference>
<feature type="compositionally biased region" description="Basic residues" evidence="5">
    <location>
        <begin position="1279"/>
        <end position="1290"/>
    </location>
</feature>
<sequence>MGASKKDPLATGPSVLSASASDITESKLSVLSAATKSPSYSWGASDRFSWQRTERAALSAAEESPPDTTSVQRPHTNDVDANDVAAFLTGLESQELSAQETLVTGGHGISKPSWSNVTRFDGSADRFMPPRSHAGSPSGRFAKYRPAATFGEGTSSALCKSPLFSMGGGKSRMADLEKPEEATTGKSPGKKKSRSQSLTDDMTPRRQSKRLQLSRGFGSQARCQLRGGPMELPISPGPAQYEMARAGDEAPSWHASSLKPWGRRTGKRSDLKLPTYTDAGPGEYTADHPFKASGPSPKLGQKLEGLTDLKKHWPSPATYTVPDTVGDGPKFSLAAKGPSMYRINSNPGPGTYDLGSTVAEGRSAIFLQSERAQASDGVDPDEPPGPGAHSVDYTGADRKAISGWGKDIKLKKFPGMGPIGHPAPHDYIPNIPTLGKPISLALPLQKHVEHIPGAGTYDPEFILTWHADGNCSTIGNKAVRKSVFDMLGPQLSSHFFSASSGVTHTLAASSSTSLRRSFHDSWPKSQQQHQRPRFPGFSEPFKFKTGLSSHFFSASSGVTHALAASSSTSLRRSFHDSWPKSQQQHQRPRFPGFSEPFKFKTGLSSHFLSANSGVTHTLAAGSSTSLHRFFHDSWPKSTLSFASLVRPGPTAFFDQVFPLSPGSASHRKLKEGLSCSAYSAYGALSFPVATGPLYNFPNILTHTTSAHSELQQPRFPGFSEPLKFKTVLLSHFPLANSGFSHTLAASPSTSMRRSFQDLGPAGFDSGWQYPGLDFFSGGGRRGGCGQDSGFGTRWQYPGQDFLISCKHLDGNGWDRLPFRGLGAVVARLEFGMLLSGCPVQTLALSSMLVGSSRVIQLFAVGVAIALWFEFHVAQPFCSCASASVVWLLSPPGWQPMQITAAMLLACALPAFPLGAAPGVDPRIYNPAPTPPRRKTRAVTTEGMLRTRSRERDGNVILEAASGSGTAANCLNNRFQSFSLEAPHRSMDVDVGLSNFVQSGRVIAPEDGSPSRGSRSTDTVGSATIPVVGAQTRDADMGTEVPVPPPPVTDEHRRADRPFTRAPSGRIHCPVPGCPASDPAQAPGWQSLATMRSHLNSHRAGDNQGAVPPSWLVANRLTQCAECDEFMVGEQGATHPRCRPNARARAATAGEAGRALQRAAPNSHNNRPTLDEIMSSKRPTLKHVPKGCRHVWSAVLAQALAAAHLATVALGGRTAPADTSRCVDAWVELLMLPKCTLNPTARSGRRHRKLTSQHTKARLERWLAGERAELWQDGAPKNSGKPKAKTSKEVRRRRALDLVEEDRLGPACAALSSQGSAPDTPATLAALQAKHPTGQAPSPEAAPPRDATTPALTPEEVLKAVQAFHNGSAAGPSGLRPQHLLDGVRSPDQRVALEALTDVLNTLVWGRVPICLAPAIAGAALHAIAKGEGDVRPIAVGETLRRLASRCLCASTKEDATQYLRPLQAGVACPLGTEAAFRAVDQYARRHANSSTKVVLKIDFANAFNTVDRETFLRACNLHAPSAARWSWWCYSQPTTLYYGDTVLQSSAGVQQGDNLGPLLFSLALQPVLLRLKAHYGTSNKNLDLLVAYLDDVVLAGDADIVAEALGVLQEACSTIGLLLNLSKCEVIPTAGLASAADLSIFPASIKRRLDTCFDLLGAPIGTAQHCLDYTRSKRVDTIKESLTELSDLGEGHCAYKILATCMGSCKVMYSMRTTRPDWAHDAFAEFDCLVRTAFENIIGAPLSNTAWQQSVLSSSKGGLGLRSAATHAPAAYVASVCSTWDLCRDIDPNYIWEGEFAGSGIAMATQILNSQLPVEEQLDIATAPPSEPPEQRNMSDALEQAATLRLRAAGTDSNGARLRAAAAPHAGAWLNAPACRNAGLRLTSAEFAAAAMFRVGASFMTSDTWCPKCDRVLEHTAAHAVACAGGGHRVVRHNSIRDECYWRCLAVGVEAEREESGLLPSDPLRRPADVFLAAWPGGIQLALDFAVTCPLQADMRADAAARPLAAAMAPVGRLFVSSCRCVRPQGPEIIVAVNEDSLNASVDHCDVPGGIIRPAQLQCAVSLIAMLWISCISPVSLMEAGNSCDQLHYPWTSHERCMLQFAEQDTFGGHSASRDIFMRWLWLVPCAANVAPAIADPVYVRMPRTHFSASLPDWSGRISRGSISRRIFVLVAFLAAPSWGLCGIGVVCVSLGVMLFFDRTLLALGNVAFLIGLGLLLGPAKAFKFFFRREKWKGSTGYFVGIALIIIGWSFCGFILEMYGIWKLFAAFLPNVLASLKLTVPGAATVLALPPFSWMCNMVYDQRRLPV</sequence>
<dbReference type="GO" id="GO:0016020">
    <property type="term" value="C:membrane"/>
    <property type="evidence" value="ECO:0007669"/>
    <property type="project" value="UniProtKB-SubCell"/>
</dbReference>
<name>A0A813GT64_POLGL</name>
<dbReference type="InterPro" id="IPR007305">
    <property type="entry name" value="Vesicle_transpt_Got1/SFT2"/>
</dbReference>
<feature type="region of interest" description="Disordered" evidence="5">
    <location>
        <begin position="121"/>
        <end position="302"/>
    </location>
</feature>
<keyword evidence="9" id="KW-1185">Reference proteome</keyword>
<feature type="transmembrane region" description="Helical" evidence="6">
    <location>
        <begin position="2238"/>
        <end position="2262"/>
    </location>
</feature>